<dbReference type="STRING" id="204773.HEAR0920"/>
<evidence type="ECO:0000256" key="1">
    <source>
        <dbReference type="SAM" id="Phobius"/>
    </source>
</evidence>
<proteinExistence type="predicted"/>
<dbReference type="KEGG" id="har:HEAR0920"/>
<name>A4G3L7_HERAR</name>
<keyword evidence="1" id="KW-1133">Transmembrane helix</keyword>
<keyword evidence="3" id="KW-1185">Reference proteome</keyword>
<keyword evidence="1" id="KW-0812">Transmembrane</keyword>
<organism evidence="2 3">
    <name type="scientific">Herminiimonas arsenicoxydans</name>
    <dbReference type="NCBI Taxonomy" id="204773"/>
    <lineage>
        <taxon>Bacteria</taxon>
        <taxon>Pseudomonadati</taxon>
        <taxon>Pseudomonadota</taxon>
        <taxon>Betaproteobacteria</taxon>
        <taxon>Burkholderiales</taxon>
        <taxon>Oxalobacteraceae</taxon>
        <taxon>Herminiimonas</taxon>
    </lineage>
</organism>
<sequence>MHSSSITPTHLMNPSFRIDDSTVKRRIHSVANFIFMTRWLQLPLYPGLILAQCIYVFHFANHRMANSNALNQSSH</sequence>
<accession>A4G3L7</accession>
<gene>
    <name evidence="2" type="ordered locus">HEAR0920</name>
</gene>
<protein>
    <submittedName>
        <fullName evidence="2">Uncharacterized protein</fullName>
    </submittedName>
</protein>
<dbReference type="Proteomes" id="UP000006697">
    <property type="component" value="Chromosome"/>
</dbReference>
<keyword evidence="1" id="KW-0472">Membrane</keyword>
<evidence type="ECO:0000313" key="3">
    <source>
        <dbReference type="Proteomes" id="UP000006697"/>
    </source>
</evidence>
<dbReference type="EMBL" id="CU207211">
    <property type="protein sequence ID" value="CAL61104.1"/>
    <property type="molecule type" value="Genomic_DNA"/>
</dbReference>
<reference evidence="2 3" key="1">
    <citation type="journal article" date="2007" name="PLoS Genet.">
        <title>A tale of two oxidation states: bacterial colonization of arsenic-rich environments.</title>
        <authorList>
            <person name="Muller D."/>
            <person name="Medigue C."/>
            <person name="Koechler S."/>
            <person name="Barbe V."/>
            <person name="Barakat M."/>
            <person name="Talla E."/>
            <person name="Bonnefoy V."/>
            <person name="Krin E."/>
            <person name="Arsene-Ploetze F."/>
            <person name="Carapito C."/>
            <person name="Chandler M."/>
            <person name="Cournoyer B."/>
            <person name="Cruveiller S."/>
            <person name="Dossat C."/>
            <person name="Duval S."/>
            <person name="Heymann M."/>
            <person name="Leize E."/>
            <person name="Lieutaud A."/>
            <person name="Lievremont D."/>
            <person name="Makita Y."/>
            <person name="Mangenot S."/>
            <person name="Nitschke W."/>
            <person name="Ortet P."/>
            <person name="Perdrial N."/>
            <person name="Schoepp B."/>
            <person name="Siguier N."/>
            <person name="Simeonova D.D."/>
            <person name="Rouy Z."/>
            <person name="Segurens B."/>
            <person name="Turlin E."/>
            <person name="Vallenet D."/>
            <person name="Van Dorsselaer A."/>
            <person name="Weiss S."/>
            <person name="Weissenbach J."/>
            <person name="Lett M.C."/>
            <person name="Danchin A."/>
            <person name="Bertin P.N."/>
        </authorList>
    </citation>
    <scope>NUCLEOTIDE SEQUENCE [LARGE SCALE GENOMIC DNA]</scope>
    <source>
        <strain evidence="3">ULPAs1</strain>
    </source>
</reference>
<feature type="transmembrane region" description="Helical" evidence="1">
    <location>
        <begin position="42"/>
        <end position="60"/>
    </location>
</feature>
<dbReference type="HOGENOM" id="CLU_2666099_0_0_4"/>
<evidence type="ECO:0000313" key="2">
    <source>
        <dbReference type="EMBL" id="CAL61104.1"/>
    </source>
</evidence>
<dbReference type="AlphaFoldDB" id="A4G3L7"/>
<dbReference type="eggNOG" id="COG2862">
    <property type="taxonomic scope" value="Bacteria"/>
</dbReference>